<feature type="transmembrane region" description="Helical" evidence="1">
    <location>
        <begin position="7"/>
        <end position="26"/>
    </location>
</feature>
<gene>
    <name evidence="2" type="ORF">QJ048_17990</name>
</gene>
<keyword evidence="3" id="KW-1185">Reference proteome</keyword>
<keyword evidence="1" id="KW-0812">Transmembrane</keyword>
<dbReference type="Proteomes" id="UP001226434">
    <property type="component" value="Unassembled WGS sequence"/>
</dbReference>
<dbReference type="Pfam" id="PF10825">
    <property type="entry name" value="DUF2752"/>
    <property type="match status" value="1"/>
</dbReference>
<evidence type="ECO:0000313" key="3">
    <source>
        <dbReference type="Proteomes" id="UP001226434"/>
    </source>
</evidence>
<accession>A0ABT6RGK2</accession>
<proteinExistence type="predicted"/>
<dbReference type="EMBL" id="JASBRG010000007">
    <property type="protein sequence ID" value="MDI3321693.1"/>
    <property type="molecule type" value="Genomic_DNA"/>
</dbReference>
<feature type="transmembrane region" description="Helical" evidence="1">
    <location>
        <begin position="75"/>
        <end position="95"/>
    </location>
</feature>
<dbReference type="InterPro" id="IPR021215">
    <property type="entry name" value="DUF2752"/>
</dbReference>
<keyword evidence="1" id="KW-1133">Transmembrane helix</keyword>
<evidence type="ECO:0000256" key="1">
    <source>
        <dbReference type="SAM" id="Phobius"/>
    </source>
</evidence>
<evidence type="ECO:0000313" key="2">
    <source>
        <dbReference type="EMBL" id="MDI3321693.1"/>
    </source>
</evidence>
<name>A0ABT6RGK2_9BACT</name>
<dbReference type="RefSeq" id="WP_282335799.1">
    <property type="nucleotide sequence ID" value="NZ_JASBRG010000007.1"/>
</dbReference>
<protein>
    <submittedName>
        <fullName evidence="2">DUF2752 domain-containing protein</fullName>
    </submittedName>
</protein>
<reference evidence="2 3" key="1">
    <citation type="submission" date="2023-05" db="EMBL/GenBank/DDBJ databases">
        <title>Genome sequence of Pinibacter sp. MAH-24.</title>
        <authorList>
            <person name="Huq M.A."/>
        </authorList>
    </citation>
    <scope>NUCLEOTIDE SEQUENCE [LARGE SCALE GENOMIC DNA]</scope>
    <source>
        <strain evidence="2 3">MAH-24</strain>
    </source>
</reference>
<organism evidence="2 3">
    <name type="scientific">Pinibacter soli</name>
    <dbReference type="NCBI Taxonomy" id="3044211"/>
    <lineage>
        <taxon>Bacteria</taxon>
        <taxon>Pseudomonadati</taxon>
        <taxon>Bacteroidota</taxon>
        <taxon>Chitinophagia</taxon>
        <taxon>Chitinophagales</taxon>
        <taxon>Chitinophagaceae</taxon>
        <taxon>Pinibacter</taxon>
    </lineage>
</organism>
<sequence>MTRRKLYTLILVISSAGYAWLGWNLFNHAMHSEEHYTLCIFKWLTGIPCPACGATRSVMSLLHADFLNAFLINPLGFLLLAALIVLPLWVATDLLKKQNSFFCFYAFAETKLTQKAVALPAIALISANWIWNIYKHL</sequence>
<feature type="transmembrane region" description="Helical" evidence="1">
    <location>
        <begin position="116"/>
        <end position="134"/>
    </location>
</feature>
<keyword evidence="1" id="KW-0472">Membrane</keyword>
<comment type="caution">
    <text evidence="2">The sequence shown here is derived from an EMBL/GenBank/DDBJ whole genome shotgun (WGS) entry which is preliminary data.</text>
</comment>